<accession>A0ACC0F5H3</accession>
<comment type="caution">
    <text evidence="1">The sequence shown here is derived from an EMBL/GenBank/DDBJ whole genome shotgun (WGS) entry which is preliminary data.</text>
</comment>
<evidence type="ECO:0000313" key="1">
    <source>
        <dbReference type="EMBL" id="KAI7983326.1"/>
    </source>
</evidence>
<dbReference type="Proteomes" id="UP001060215">
    <property type="component" value="Chromosome 11"/>
</dbReference>
<evidence type="ECO:0000313" key="2">
    <source>
        <dbReference type="Proteomes" id="UP001060215"/>
    </source>
</evidence>
<gene>
    <name evidence="1" type="ORF">LOK49_LG15G02324</name>
</gene>
<reference evidence="1 2" key="1">
    <citation type="journal article" date="2022" name="Plant J.">
        <title>Chromosome-level genome of Camellia lanceoleosa provides a valuable resource for understanding genome evolution and self-incompatibility.</title>
        <authorList>
            <person name="Gong W."/>
            <person name="Xiao S."/>
            <person name="Wang L."/>
            <person name="Liao Z."/>
            <person name="Chang Y."/>
            <person name="Mo W."/>
            <person name="Hu G."/>
            <person name="Li W."/>
            <person name="Zhao G."/>
            <person name="Zhu H."/>
            <person name="Hu X."/>
            <person name="Ji K."/>
            <person name="Xiang X."/>
            <person name="Song Q."/>
            <person name="Yuan D."/>
            <person name="Jin S."/>
            <person name="Zhang L."/>
        </authorList>
    </citation>
    <scope>NUCLEOTIDE SEQUENCE [LARGE SCALE GENOMIC DNA]</scope>
    <source>
        <strain evidence="1">SQ_2022a</strain>
    </source>
</reference>
<keyword evidence="2" id="KW-1185">Reference proteome</keyword>
<organism evidence="1 2">
    <name type="scientific">Camellia lanceoleosa</name>
    <dbReference type="NCBI Taxonomy" id="1840588"/>
    <lineage>
        <taxon>Eukaryota</taxon>
        <taxon>Viridiplantae</taxon>
        <taxon>Streptophyta</taxon>
        <taxon>Embryophyta</taxon>
        <taxon>Tracheophyta</taxon>
        <taxon>Spermatophyta</taxon>
        <taxon>Magnoliopsida</taxon>
        <taxon>eudicotyledons</taxon>
        <taxon>Gunneridae</taxon>
        <taxon>Pentapetalae</taxon>
        <taxon>asterids</taxon>
        <taxon>Ericales</taxon>
        <taxon>Theaceae</taxon>
        <taxon>Camellia</taxon>
    </lineage>
</organism>
<sequence>MIAAISWVPKEVSRSIPAVVEPSEDPADGDSNMHVHHDIIIPAFPLCTSWLDCPIKDGEKALELGLVEFWNFFVHGARYQTCCLAIPLYIGIDFSCCSRGFLVISIFLSLHLILKGLSSAAVRWVWVCASDSCCCSGFTNSGADLIGVLGYGFVGSVLMTRSGRSFGRYKGLPRDSAQVMFFFSGAGFTGIVGYLPPILVCGTAITVG</sequence>
<protein>
    <submittedName>
        <fullName evidence="1">Uncharacterized protein</fullName>
    </submittedName>
</protein>
<name>A0ACC0F5H3_9ERIC</name>
<dbReference type="EMBL" id="CM045768">
    <property type="protein sequence ID" value="KAI7983326.1"/>
    <property type="molecule type" value="Genomic_DNA"/>
</dbReference>
<proteinExistence type="predicted"/>